<dbReference type="EMBL" id="JBHTLI010000002">
    <property type="protein sequence ID" value="MFD1096242.1"/>
    <property type="molecule type" value="Genomic_DNA"/>
</dbReference>
<feature type="region of interest" description="Disordered" evidence="1">
    <location>
        <begin position="35"/>
        <end position="60"/>
    </location>
</feature>
<proteinExistence type="predicted"/>
<reference evidence="3" key="1">
    <citation type="journal article" date="2019" name="Int. J. Syst. Evol. Microbiol.">
        <title>The Global Catalogue of Microorganisms (GCM) 10K type strain sequencing project: providing services to taxonomists for standard genome sequencing and annotation.</title>
        <authorList>
            <consortium name="The Broad Institute Genomics Platform"/>
            <consortium name="The Broad Institute Genome Sequencing Center for Infectious Disease"/>
            <person name="Wu L."/>
            <person name="Ma J."/>
        </authorList>
    </citation>
    <scope>NUCLEOTIDE SEQUENCE [LARGE SCALE GENOMIC DNA]</scope>
    <source>
        <strain evidence="3">CCUG 64793</strain>
    </source>
</reference>
<sequence length="143" mass="16190">MYQEICKNCSKLYIPKRRGVQKYCSDSCRSRAYQKRKSTGLKKPAGLTTKKSEEVKNESSPTINAASIMNAFIAAFGYDAIKGLLTPAGSKSVTRNDLNKLIERIDRRYIQLRNVPMRNDGTYAFCDKKTEALVYLKIKNHGV</sequence>
<comment type="caution">
    <text evidence="2">The sequence shown here is derived from an EMBL/GenBank/DDBJ whole genome shotgun (WGS) entry which is preliminary data.</text>
</comment>
<evidence type="ECO:0000313" key="2">
    <source>
        <dbReference type="EMBL" id="MFD1096242.1"/>
    </source>
</evidence>
<evidence type="ECO:0008006" key="4">
    <source>
        <dbReference type="Google" id="ProtNLM"/>
    </source>
</evidence>
<organism evidence="2 3">
    <name type="scientific">Salegentibacter chungangensis</name>
    <dbReference type="NCBI Taxonomy" id="1335724"/>
    <lineage>
        <taxon>Bacteria</taxon>
        <taxon>Pseudomonadati</taxon>
        <taxon>Bacteroidota</taxon>
        <taxon>Flavobacteriia</taxon>
        <taxon>Flavobacteriales</taxon>
        <taxon>Flavobacteriaceae</taxon>
        <taxon>Salegentibacter</taxon>
    </lineage>
</organism>
<name>A0ABW3NUK5_9FLAO</name>
<accession>A0ABW3NUK5</accession>
<gene>
    <name evidence="2" type="ORF">ACFQ3Q_10820</name>
</gene>
<evidence type="ECO:0000313" key="3">
    <source>
        <dbReference type="Proteomes" id="UP001597131"/>
    </source>
</evidence>
<dbReference type="Proteomes" id="UP001597131">
    <property type="component" value="Unassembled WGS sequence"/>
</dbReference>
<evidence type="ECO:0000256" key="1">
    <source>
        <dbReference type="SAM" id="MobiDB-lite"/>
    </source>
</evidence>
<keyword evidence="3" id="KW-1185">Reference proteome</keyword>
<dbReference type="RefSeq" id="WP_380745692.1">
    <property type="nucleotide sequence ID" value="NZ_JBHTLI010000002.1"/>
</dbReference>
<protein>
    <recommendedName>
        <fullName evidence="4">DUF2116 family Zn-ribbon domain-containing protein</fullName>
    </recommendedName>
</protein>